<dbReference type="GeneID" id="111101094"/>
<dbReference type="Proteomes" id="UP000694844">
    <property type="component" value="Chromosome 1"/>
</dbReference>
<keyword evidence="4" id="KW-1185">Reference proteome</keyword>
<sequence>MAGQIDNLISVCSFHPEEELDHYCKTCERALCEECIKLDHRDHDWYKLKKVAQDIKDSASDKITEIINQEIPKIESNLKAIAEVEEKNKEAKTEKINRIKHRENELIAAVKVISDSLIKDVTESRFSEGEQHAKSEEDKNIASLQSLVAYYNENKQSLDGVAILRLQEKIRILLSRVRMHDPLRSEDHVDFDEGQIDIHSLERMFGLVVRESSQNLAVDIEGTTLTEQFNFQVTANPITSLSEKSLEQTWVYGRNDKEIKLCNTDGGVVRKFEFGDTVIRGFVRLDNGDIIIADGVNRVLSRWSNKDGDIKTLTNLSPFEPLGVALSHRKELLVGMKDRFNTRRIVQRMAINARVLHTYEYEEGHREWIKYYLFNSPDRVAENFNRDLCVVDSLSRNTGRLLIISEAGKLRVIYEGQNLGRMFKPSDVCCSKNSEIILGDPRNNAVHVLDKDGTFQRFLLTDCSYPSALRLTPNRILMGSENGSVHVFEYEESNQSNDE</sequence>
<dbReference type="Gene3D" id="3.30.160.60">
    <property type="entry name" value="Classic Zinc Finger"/>
    <property type="match status" value="1"/>
</dbReference>
<evidence type="ECO:0000256" key="2">
    <source>
        <dbReference type="SAM" id="Coils"/>
    </source>
</evidence>
<dbReference type="SUPFAM" id="SSF57845">
    <property type="entry name" value="B-box zinc-binding domain"/>
    <property type="match status" value="1"/>
</dbReference>
<evidence type="ECO:0000256" key="1">
    <source>
        <dbReference type="PROSITE-ProRule" id="PRU00024"/>
    </source>
</evidence>
<dbReference type="PROSITE" id="PS50119">
    <property type="entry name" value="ZF_BBOX"/>
    <property type="match status" value="1"/>
</dbReference>
<dbReference type="Pfam" id="PF00643">
    <property type="entry name" value="zf-B_box"/>
    <property type="match status" value="1"/>
</dbReference>
<dbReference type="OrthoDB" id="6048950at2759"/>
<protein>
    <submittedName>
        <fullName evidence="5">Tripartite motif-containing protein 2-like</fullName>
    </submittedName>
</protein>
<evidence type="ECO:0000313" key="5">
    <source>
        <dbReference type="RefSeq" id="XP_022289104.1"/>
    </source>
</evidence>
<name>A0A8B8AGJ1_CRAVI</name>
<evidence type="ECO:0000313" key="4">
    <source>
        <dbReference type="Proteomes" id="UP000694844"/>
    </source>
</evidence>
<dbReference type="PANTHER" id="PTHR25462:SF296">
    <property type="entry name" value="MEIOTIC P26, ISOFORM F"/>
    <property type="match status" value="1"/>
</dbReference>
<dbReference type="InterPro" id="IPR011042">
    <property type="entry name" value="6-blade_b-propeller_TolB-like"/>
</dbReference>
<dbReference type="Gene3D" id="2.120.10.30">
    <property type="entry name" value="TolB, C-terminal domain"/>
    <property type="match status" value="1"/>
</dbReference>
<dbReference type="PANTHER" id="PTHR25462">
    <property type="entry name" value="BONUS, ISOFORM C-RELATED"/>
    <property type="match status" value="1"/>
</dbReference>
<organism evidence="4 5">
    <name type="scientific">Crassostrea virginica</name>
    <name type="common">Eastern oyster</name>
    <dbReference type="NCBI Taxonomy" id="6565"/>
    <lineage>
        <taxon>Eukaryota</taxon>
        <taxon>Metazoa</taxon>
        <taxon>Spiralia</taxon>
        <taxon>Lophotrochozoa</taxon>
        <taxon>Mollusca</taxon>
        <taxon>Bivalvia</taxon>
        <taxon>Autobranchia</taxon>
        <taxon>Pteriomorphia</taxon>
        <taxon>Ostreida</taxon>
        <taxon>Ostreoidea</taxon>
        <taxon>Ostreidae</taxon>
        <taxon>Crassostrea</taxon>
    </lineage>
</organism>
<dbReference type="AlphaFoldDB" id="A0A8B8AGJ1"/>
<dbReference type="RefSeq" id="XP_022289104.1">
    <property type="nucleotide sequence ID" value="XM_022433396.1"/>
</dbReference>
<keyword evidence="1" id="KW-0862">Zinc</keyword>
<dbReference type="SUPFAM" id="SSF63829">
    <property type="entry name" value="Calcium-dependent phosphotriesterase"/>
    <property type="match status" value="1"/>
</dbReference>
<proteinExistence type="predicted"/>
<gene>
    <name evidence="5" type="primary">LOC111101094</name>
</gene>
<dbReference type="InterPro" id="IPR047153">
    <property type="entry name" value="TRIM45/56/19-like"/>
</dbReference>
<dbReference type="GO" id="GO:0008270">
    <property type="term" value="F:zinc ion binding"/>
    <property type="evidence" value="ECO:0007669"/>
    <property type="project" value="UniProtKB-KW"/>
</dbReference>
<keyword evidence="1" id="KW-0863">Zinc-finger</keyword>
<evidence type="ECO:0000259" key="3">
    <source>
        <dbReference type="PROSITE" id="PS50119"/>
    </source>
</evidence>
<feature type="coiled-coil region" evidence="2">
    <location>
        <begin position="74"/>
        <end position="102"/>
    </location>
</feature>
<reference evidence="5" key="2">
    <citation type="submission" date="2025-08" db="UniProtKB">
        <authorList>
            <consortium name="RefSeq"/>
        </authorList>
    </citation>
    <scope>IDENTIFICATION</scope>
    <source>
        <tissue evidence="5">Whole sample</tissue>
    </source>
</reference>
<keyword evidence="2" id="KW-0175">Coiled coil</keyword>
<reference evidence="4" key="1">
    <citation type="submission" date="2024-06" db="UniProtKB">
        <authorList>
            <consortium name="RefSeq"/>
        </authorList>
    </citation>
    <scope>NUCLEOTIDE SEQUENCE [LARGE SCALE GENOMIC DNA]</scope>
</reference>
<feature type="domain" description="B box-type" evidence="3">
    <location>
        <begin position="7"/>
        <end position="48"/>
    </location>
</feature>
<dbReference type="KEGG" id="cvn:111101094"/>
<keyword evidence="1" id="KW-0479">Metal-binding</keyword>
<dbReference type="InterPro" id="IPR000315">
    <property type="entry name" value="Znf_B-box"/>
</dbReference>
<accession>A0A8B8AGJ1</accession>